<reference evidence="1 2" key="1">
    <citation type="journal article" date="2022" name="New Phytol.">
        <title>Ecological generalism drives hyperdiversity of secondary metabolite gene clusters in xylarialean endophytes.</title>
        <authorList>
            <person name="Franco M.E.E."/>
            <person name="Wisecaver J.H."/>
            <person name="Arnold A.E."/>
            <person name="Ju Y.M."/>
            <person name="Slot J.C."/>
            <person name="Ahrendt S."/>
            <person name="Moore L.P."/>
            <person name="Eastman K.E."/>
            <person name="Scott K."/>
            <person name="Konkel Z."/>
            <person name="Mondo S.J."/>
            <person name="Kuo A."/>
            <person name="Hayes R.D."/>
            <person name="Haridas S."/>
            <person name="Andreopoulos B."/>
            <person name="Riley R."/>
            <person name="LaButti K."/>
            <person name="Pangilinan J."/>
            <person name="Lipzen A."/>
            <person name="Amirebrahimi M."/>
            <person name="Yan J."/>
            <person name="Adam C."/>
            <person name="Keymanesh K."/>
            <person name="Ng V."/>
            <person name="Louie K."/>
            <person name="Northen T."/>
            <person name="Drula E."/>
            <person name="Henrissat B."/>
            <person name="Hsieh H.M."/>
            <person name="Youens-Clark K."/>
            <person name="Lutzoni F."/>
            <person name="Miadlikowska J."/>
            <person name="Eastwood D.C."/>
            <person name="Hamelin R.C."/>
            <person name="Grigoriev I.V."/>
            <person name="U'Ren J.M."/>
        </authorList>
    </citation>
    <scope>NUCLEOTIDE SEQUENCE [LARGE SCALE GENOMIC DNA]</scope>
    <source>
        <strain evidence="1 2">CBS 119005</strain>
    </source>
</reference>
<keyword evidence="2" id="KW-1185">Reference proteome</keyword>
<name>A0ACB9ZB43_9PEZI</name>
<comment type="caution">
    <text evidence="1">The sequence shown here is derived from an EMBL/GenBank/DDBJ whole genome shotgun (WGS) entry which is preliminary data.</text>
</comment>
<evidence type="ECO:0000313" key="2">
    <source>
        <dbReference type="Proteomes" id="UP001497700"/>
    </source>
</evidence>
<sequence>MDIDDFESQSENDHEEEAELEEEDNSLLDWEEWWQIIVHRNAGIQEIIPRGHPDETWTLSARSPPFPLNLDATWYCAALLGLILIIHCELDTSWLLRHGYRHYFMRISTKAVLTVALSFASTMAYEILGNLHEMFREGLEFRLRAEAVRLLRDRAHLGGAIVEAASNTIALHFQFVALMASSVFGYAGPAALVWFVAWISTNLADFISNLSTIFALPTPGTDGILGFKTLFWEFGVPAYFQVCTAALLYLFVFLFMTRAEKPLILERGGLDPFSKLAFELLRATAMHLLAYTAYQLVCICVVATKDFLLAGHTYDPSIDDPQVLRSNAQLAPGAGMLVLAAHWLVKRSCRLCVRLIWPLWVPYMVWLSIKTECATLDYWVLFEYLLDEDMEVLNPDKRVIARATMTALFGLKSSWPARMRLSTAEGVD</sequence>
<gene>
    <name evidence="1" type="ORF">F4820DRAFT_408732</name>
</gene>
<evidence type="ECO:0000313" key="1">
    <source>
        <dbReference type="EMBL" id="KAI4868786.1"/>
    </source>
</evidence>
<proteinExistence type="predicted"/>
<dbReference type="Proteomes" id="UP001497700">
    <property type="component" value="Unassembled WGS sequence"/>
</dbReference>
<organism evidence="1 2">
    <name type="scientific">Hypoxylon rubiginosum</name>
    <dbReference type="NCBI Taxonomy" id="110542"/>
    <lineage>
        <taxon>Eukaryota</taxon>
        <taxon>Fungi</taxon>
        <taxon>Dikarya</taxon>
        <taxon>Ascomycota</taxon>
        <taxon>Pezizomycotina</taxon>
        <taxon>Sordariomycetes</taxon>
        <taxon>Xylariomycetidae</taxon>
        <taxon>Xylariales</taxon>
        <taxon>Hypoxylaceae</taxon>
        <taxon>Hypoxylon</taxon>
    </lineage>
</organism>
<dbReference type="EMBL" id="MU393435">
    <property type="protein sequence ID" value="KAI4868786.1"/>
    <property type="molecule type" value="Genomic_DNA"/>
</dbReference>
<accession>A0ACB9ZB43</accession>
<protein>
    <submittedName>
        <fullName evidence="1">Uncharacterized protein</fullName>
    </submittedName>
</protein>